<dbReference type="PANTHER" id="PTHR10938:SF0">
    <property type="entry name" value="TRANSLATION INITIATION FACTOR IF-3, MITOCHONDRIAL"/>
    <property type="match status" value="1"/>
</dbReference>
<gene>
    <name evidence="6" type="ORF">HERI1096_LOCUS38651</name>
</gene>
<evidence type="ECO:0000256" key="2">
    <source>
        <dbReference type="ARBA" id="ARBA00022540"/>
    </source>
</evidence>
<dbReference type="InterPro" id="IPR019814">
    <property type="entry name" value="Translation_initiation_fac_3_N"/>
</dbReference>
<dbReference type="Pfam" id="PF05198">
    <property type="entry name" value="IF3_N"/>
    <property type="match status" value="1"/>
</dbReference>
<dbReference type="Gene3D" id="3.30.110.10">
    <property type="entry name" value="Translation initiation factor 3 (IF-3), C-terminal domain"/>
    <property type="match status" value="1"/>
</dbReference>
<dbReference type="SUPFAM" id="SSF54364">
    <property type="entry name" value="Translation initiation factor IF3, N-terminal domain"/>
    <property type="match status" value="1"/>
</dbReference>
<evidence type="ECO:0000313" key="6">
    <source>
        <dbReference type="EMBL" id="CAE0150875.1"/>
    </source>
</evidence>
<evidence type="ECO:0000259" key="5">
    <source>
        <dbReference type="Pfam" id="PF05198"/>
    </source>
</evidence>
<evidence type="ECO:0008006" key="7">
    <source>
        <dbReference type="Google" id="ProtNLM"/>
    </source>
</evidence>
<reference evidence="6" key="1">
    <citation type="submission" date="2021-01" db="EMBL/GenBank/DDBJ databases">
        <authorList>
            <person name="Corre E."/>
            <person name="Pelletier E."/>
            <person name="Niang G."/>
            <person name="Scheremetjew M."/>
            <person name="Finn R."/>
            <person name="Kale V."/>
            <person name="Holt S."/>
            <person name="Cochrane G."/>
            <person name="Meng A."/>
            <person name="Brown T."/>
            <person name="Cohen L."/>
        </authorList>
    </citation>
    <scope>NUCLEOTIDE SEQUENCE</scope>
    <source>
        <strain evidence="6">CCMP281</strain>
    </source>
</reference>
<dbReference type="NCBIfam" id="TIGR00168">
    <property type="entry name" value="infC"/>
    <property type="match status" value="1"/>
</dbReference>
<accession>A0A7S3C0R5</accession>
<dbReference type="InterPro" id="IPR036787">
    <property type="entry name" value="T_IF-3_N_sf"/>
</dbReference>
<feature type="domain" description="Translation initiation factor 3 C-terminal" evidence="4">
    <location>
        <begin position="57"/>
        <end position="141"/>
    </location>
</feature>
<dbReference type="Gene3D" id="3.10.20.80">
    <property type="entry name" value="Translation initiation factor 3 (IF-3), N-terminal domain"/>
    <property type="match status" value="1"/>
</dbReference>
<evidence type="ECO:0000256" key="1">
    <source>
        <dbReference type="ARBA" id="ARBA00005439"/>
    </source>
</evidence>
<name>A0A7S3C0R5_9EUKA</name>
<dbReference type="InterPro" id="IPR036788">
    <property type="entry name" value="T_IF-3_C_sf"/>
</dbReference>
<protein>
    <recommendedName>
        <fullName evidence="7">Translation initiation factor IF-3</fullName>
    </recommendedName>
</protein>
<comment type="similarity">
    <text evidence="1">Belongs to the IF-3 family.</text>
</comment>
<dbReference type="EMBL" id="HBHX01069989">
    <property type="protein sequence ID" value="CAE0150875.1"/>
    <property type="molecule type" value="Transcribed_RNA"/>
</dbReference>
<dbReference type="GO" id="GO:0005829">
    <property type="term" value="C:cytosol"/>
    <property type="evidence" value="ECO:0007669"/>
    <property type="project" value="TreeGrafter"/>
</dbReference>
<evidence type="ECO:0000259" key="4">
    <source>
        <dbReference type="Pfam" id="PF00707"/>
    </source>
</evidence>
<dbReference type="InterPro" id="IPR019815">
    <property type="entry name" value="Translation_initiation_fac_3_C"/>
</dbReference>
<dbReference type="PANTHER" id="PTHR10938">
    <property type="entry name" value="TRANSLATION INITIATION FACTOR IF-3"/>
    <property type="match status" value="1"/>
</dbReference>
<dbReference type="GO" id="GO:0043022">
    <property type="term" value="F:ribosome binding"/>
    <property type="evidence" value="ECO:0007669"/>
    <property type="project" value="TreeGrafter"/>
</dbReference>
<evidence type="ECO:0000256" key="3">
    <source>
        <dbReference type="ARBA" id="ARBA00022917"/>
    </source>
</evidence>
<keyword evidence="3" id="KW-0648">Protein biosynthesis</keyword>
<dbReference type="AlphaFoldDB" id="A0A7S3C0R5"/>
<keyword evidence="2" id="KW-0396">Initiation factor</keyword>
<dbReference type="GO" id="GO:0016020">
    <property type="term" value="C:membrane"/>
    <property type="evidence" value="ECO:0007669"/>
    <property type="project" value="TreeGrafter"/>
</dbReference>
<dbReference type="GO" id="GO:0003743">
    <property type="term" value="F:translation initiation factor activity"/>
    <property type="evidence" value="ECO:0007669"/>
    <property type="project" value="UniProtKB-KW"/>
</dbReference>
<dbReference type="FunFam" id="3.30.110.10:FF:000001">
    <property type="entry name" value="Translation initiation factor IF-3"/>
    <property type="match status" value="1"/>
</dbReference>
<dbReference type="GO" id="GO:0032790">
    <property type="term" value="P:ribosome disassembly"/>
    <property type="evidence" value="ECO:0007669"/>
    <property type="project" value="TreeGrafter"/>
</dbReference>
<organism evidence="6">
    <name type="scientific">Haptolina ericina</name>
    <dbReference type="NCBI Taxonomy" id="156174"/>
    <lineage>
        <taxon>Eukaryota</taxon>
        <taxon>Haptista</taxon>
        <taxon>Haptophyta</taxon>
        <taxon>Prymnesiophyceae</taxon>
        <taxon>Prymnesiales</taxon>
        <taxon>Prymnesiaceae</taxon>
        <taxon>Haptolina</taxon>
    </lineage>
</organism>
<sequence>MSKEEALAAAEERELDLVLIAPKSDPPVCKIVSYDKFRYAKEKKKKEMAKAASNGQELKELKMSYKIGVHDYEVRRKAAVKFLEAGDKVKFSMLFRGREVTHSEVGKEIMLRMADSLEEIGIVDSAPRVMGRQMIMLISPKPKLKGQ</sequence>
<dbReference type="Pfam" id="PF00707">
    <property type="entry name" value="IF3_C"/>
    <property type="match status" value="1"/>
</dbReference>
<feature type="domain" description="Translation initiation factor 3 N-terminal" evidence="5">
    <location>
        <begin position="1"/>
        <end position="47"/>
    </location>
</feature>
<proteinExistence type="inferred from homology"/>
<dbReference type="InterPro" id="IPR001288">
    <property type="entry name" value="Translation_initiation_fac_3"/>
</dbReference>
<dbReference type="SUPFAM" id="SSF55200">
    <property type="entry name" value="Translation initiation factor IF3, C-terminal domain"/>
    <property type="match status" value="1"/>
</dbReference>